<gene>
    <name evidence="3" type="ORF">N5I32_00830</name>
</gene>
<sequence length="47" mass="5189">MTRISLFTLFAASLFLSACASSGSDLRSFHDNRPFFNTKGEKGDNDD</sequence>
<keyword evidence="4" id="KW-1185">Reference proteome</keyword>
<name>A0ABT2NGL4_9RHOB</name>
<feature type="region of interest" description="Disordered" evidence="1">
    <location>
        <begin position="23"/>
        <end position="47"/>
    </location>
</feature>
<feature type="chain" id="PRO_5046270788" description="Lipoprotein" evidence="2">
    <location>
        <begin position="21"/>
        <end position="47"/>
    </location>
</feature>
<comment type="caution">
    <text evidence="3">The sequence shown here is derived from an EMBL/GenBank/DDBJ whole genome shotgun (WGS) entry which is preliminary data.</text>
</comment>
<reference evidence="4" key="1">
    <citation type="submission" date="2023-07" db="EMBL/GenBank/DDBJ databases">
        <title>Defluviimonas sediminis sp. nov., isolated from mangrove sediment.</title>
        <authorList>
            <person name="Liu L."/>
            <person name="Li J."/>
            <person name="Huang Y."/>
            <person name="Pan J."/>
            <person name="Li M."/>
        </authorList>
    </citation>
    <scope>NUCLEOTIDE SEQUENCE [LARGE SCALE GENOMIC DNA]</scope>
    <source>
        <strain evidence="4">FT324</strain>
    </source>
</reference>
<feature type="signal peptide" evidence="2">
    <location>
        <begin position="1"/>
        <end position="20"/>
    </location>
</feature>
<evidence type="ECO:0000313" key="3">
    <source>
        <dbReference type="EMBL" id="MCT8328052.1"/>
    </source>
</evidence>
<evidence type="ECO:0000256" key="2">
    <source>
        <dbReference type="SAM" id="SignalP"/>
    </source>
</evidence>
<dbReference type="EMBL" id="JAOCQF010000001">
    <property type="protein sequence ID" value="MCT8328052.1"/>
    <property type="molecule type" value="Genomic_DNA"/>
</dbReference>
<proteinExistence type="predicted"/>
<dbReference type="RefSeq" id="WP_261493498.1">
    <property type="nucleotide sequence ID" value="NZ_JAOCQF010000001.1"/>
</dbReference>
<evidence type="ECO:0000256" key="1">
    <source>
        <dbReference type="SAM" id="MobiDB-lite"/>
    </source>
</evidence>
<dbReference type="PROSITE" id="PS51257">
    <property type="entry name" value="PROKAR_LIPOPROTEIN"/>
    <property type="match status" value="1"/>
</dbReference>
<dbReference type="Proteomes" id="UP001205601">
    <property type="component" value="Unassembled WGS sequence"/>
</dbReference>
<protein>
    <recommendedName>
        <fullName evidence="5">Lipoprotein</fullName>
    </recommendedName>
</protein>
<evidence type="ECO:0008006" key="5">
    <source>
        <dbReference type="Google" id="ProtNLM"/>
    </source>
</evidence>
<accession>A0ABT2NGL4</accession>
<organism evidence="3 4">
    <name type="scientific">Albidovulum sediminis</name>
    <dbReference type="NCBI Taxonomy" id="3066345"/>
    <lineage>
        <taxon>Bacteria</taxon>
        <taxon>Pseudomonadati</taxon>
        <taxon>Pseudomonadota</taxon>
        <taxon>Alphaproteobacteria</taxon>
        <taxon>Rhodobacterales</taxon>
        <taxon>Paracoccaceae</taxon>
        <taxon>Albidovulum</taxon>
    </lineage>
</organism>
<feature type="compositionally biased region" description="Basic and acidic residues" evidence="1">
    <location>
        <begin position="27"/>
        <end position="47"/>
    </location>
</feature>
<keyword evidence="2" id="KW-0732">Signal</keyword>
<evidence type="ECO:0000313" key="4">
    <source>
        <dbReference type="Proteomes" id="UP001205601"/>
    </source>
</evidence>